<accession>H3HDK9</accession>
<evidence type="ECO:0000313" key="3">
    <source>
        <dbReference type="Proteomes" id="UP000005238"/>
    </source>
</evidence>
<feature type="compositionally biased region" description="Polar residues" evidence="1">
    <location>
        <begin position="881"/>
        <end position="890"/>
    </location>
</feature>
<feature type="region of interest" description="Disordered" evidence="1">
    <location>
        <begin position="850"/>
        <end position="914"/>
    </location>
</feature>
<evidence type="ECO:0008006" key="4">
    <source>
        <dbReference type="Google" id="ProtNLM"/>
    </source>
</evidence>
<dbReference type="Proteomes" id="UP000005238">
    <property type="component" value="Unassembled WGS sequence"/>
</dbReference>
<feature type="region of interest" description="Disordered" evidence="1">
    <location>
        <begin position="101"/>
        <end position="121"/>
    </location>
</feature>
<evidence type="ECO:0000256" key="1">
    <source>
        <dbReference type="SAM" id="MobiDB-lite"/>
    </source>
</evidence>
<organism evidence="2 3">
    <name type="scientific">Phytophthora ramorum</name>
    <name type="common">Sudden oak death agent</name>
    <dbReference type="NCBI Taxonomy" id="164328"/>
    <lineage>
        <taxon>Eukaryota</taxon>
        <taxon>Sar</taxon>
        <taxon>Stramenopiles</taxon>
        <taxon>Oomycota</taxon>
        <taxon>Peronosporomycetes</taxon>
        <taxon>Peronosporales</taxon>
        <taxon>Peronosporaceae</taxon>
        <taxon>Phytophthora</taxon>
    </lineage>
</organism>
<dbReference type="eggNOG" id="ENOG502S6WV">
    <property type="taxonomic scope" value="Eukaryota"/>
</dbReference>
<dbReference type="VEuPathDB" id="FungiDB:KRP22_4124"/>
<reference evidence="2" key="2">
    <citation type="submission" date="2015-06" db="UniProtKB">
        <authorList>
            <consortium name="EnsemblProtists"/>
        </authorList>
    </citation>
    <scope>IDENTIFICATION</scope>
    <source>
        <strain evidence="2">Pr102</strain>
    </source>
</reference>
<name>H3HDK9_PHYRM</name>
<dbReference type="PANTHER" id="PTHR33331">
    <property type="entry name" value="COILED-COIL DOMAIN-CONTAINING PROTEIN 162"/>
    <property type="match status" value="1"/>
</dbReference>
<dbReference type="InParanoid" id="H3HDK9"/>
<keyword evidence="3" id="KW-1185">Reference proteome</keyword>
<proteinExistence type="predicted"/>
<feature type="region of interest" description="Disordered" evidence="1">
    <location>
        <begin position="412"/>
        <end position="437"/>
    </location>
</feature>
<dbReference type="PANTHER" id="PTHR33331:SF13">
    <property type="entry name" value="COILED-COIL DOMAIN CONTAINING 162"/>
    <property type="match status" value="1"/>
</dbReference>
<dbReference type="VEuPathDB" id="FungiDB:KRP22_4125"/>
<feature type="compositionally biased region" description="Basic and acidic residues" evidence="1">
    <location>
        <begin position="422"/>
        <end position="432"/>
    </location>
</feature>
<dbReference type="HOGENOM" id="CLU_318486_0_0_1"/>
<dbReference type="InterPro" id="IPR040401">
    <property type="entry name" value="CCDC162"/>
</dbReference>
<dbReference type="EMBL" id="DS566064">
    <property type="status" value="NOT_ANNOTATED_CDS"/>
    <property type="molecule type" value="Genomic_DNA"/>
</dbReference>
<protein>
    <recommendedName>
        <fullName evidence="4">DUF4549 domain-containing protein</fullName>
    </recommendedName>
</protein>
<evidence type="ECO:0000313" key="2">
    <source>
        <dbReference type="EnsemblProtists" id="Phyra96236"/>
    </source>
</evidence>
<sequence length="914" mass="104180">HAKQLSPAAVDGLVHVEDVNFLMQFKYMQNQQAVVLERFCVRLKWLPKVKNTPRPSATTVCQNSKDHLHCPLFIMTASHFAAELKSLAQKYSLPIPDMADSKTSAGEYSSEKKEDVDDEDCDDSSRDHEFFFAAARRDLEVLELQMLRIASIFLFKQESGHDSDTAVATIDRLQVLRDIYDCEVAFQQAKVQLVEQLLDSGLRPLIDFSHAYFFESYAAETILLELQASLIQQMEQYFQRLEWCAHQEFAVGDRDRVEDEQGQWQRELVRKADEKWFTATSISEFHALQHALLEQTLVAWALIIKLELPGRPVRCLERTAGDLLGGSGWQLVLPPQLLADQQYAAHLEVIVSYQDAVGADVFDFAASYPYVCLANSFAPESSSSSDQNSTLAMDISTVRSKYAKEIADKMAEEMRTTATSASDRDTTTRKESGDEDQPSGLMKWLMVKLHQLKVDLRIHERPKVEQLLLTPPAFSRFSSTKKTNREEQMRRLVLVAEQALFAEARPRDREREWLAFIDAVGRYEPRDNDEPTSSSIAIQYLAEKQALTALEDLWERFHLPAWDSLLGDQVSSNSATEMARFLHDVIAQCVTHNNQQLDLHATFMRQLHDECQTAALDREKIEKQWAKAKLEERIRREAFAVDHAFHLYFEVEALRKQLSVMEARKELDQQDLRCELNAEYDEKLHKMHVELLNKQQKFAEYRTTMQRELQTVIQESHSQFVDQLLDYSGAIPSATKTSVSTLLRGQQDIVRTKSENAAMKQALLKVKALGDMQQQTQNAARDRELLLTRRYATAEALQRNEVEHLQTYVKQLEGNLSRLSQEKTYFQVKWTTAQKQMEATAQRRREAKIRALSASHTRTSTAPGAKSPDDDGFAANFTRYCPSTNGSKYSGCSRKAGASAAGSKIPQLDPALPE</sequence>
<feature type="compositionally biased region" description="Low complexity" evidence="1">
    <location>
        <begin position="895"/>
        <end position="904"/>
    </location>
</feature>
<reference evidence="3" key="1">
    <citation type="journal article" date="2006" name="Science">
        <title>Phytophthora genome sequences uncover evolutionary origins and mechanisms of pathogenesis.</title>
        <authorList>
            <person name="Tyler B.M."/>
            <person name="Tripathy S."/>
            <person name="Zhang X."/>
            <person name="Dehal P."/>
            <person name="Jiang R.H."/>
            <person name="Aerts A."/>
            <person name="Arredondo F.D."/>
            <person name="Baxter L."/>
            <person name="Bensasson D."/>
            <person name="Beynon J.L."/>
            <person name="Chapman J."/>
            <person name="Damasceno C.M."/>
            <person name="Dorrance A.E."/>
            <person name="Dou D."/>
            <person name="Dickerman A.W."/>
            <person name="Dubchak I.L."/>
            <person name="Garbelotto M."/>
            <person name="Gijzen M."/>
            <person name="Gordon S.G."/>
            <person name="Govers F."/>
            <person name="Grunwald N.J."/>
            <person name="Huang W."/>
            <person name="Ivors K.L."/>
            <person name="Jones R.W."/>
            <person name="Kamoun S."/>
            <person name="Krampis K."/>
            <person name="Lamour K.H."/>
            <person name="Lee M.K."/>
            <person name="McDonald W.H."/>
            <person name="Medina M."/>
            <person name="Meijer H.J."/>
            <person name="Nordberg E.K."/>
            <person name="Maclean D.J."/>
            <person name="Ospina-Giraldo M.D."/>
            <person name="Morris P.F."/>
            <person name="Phuntumart V."/>
            <person name="Putnam N.H."/>
            <person name="Rash S."/>
            <person name="Rose J.K."/>
            <person name="Sakihama Y."/>
            <person name="Salamov A.A."/>
            <person name="Savidor A."/>
            <person name="Scheuring C.F."/>
            <person name="Smith B.M."/>
            <person name="Sobral B.W."/>
            <person name="Terry A."/>
            <person name="Torto-Alalibo T.A."/>
            <person name="Win J."/>
            <person name="Xu Z."/>
            <person name="Zhang H."/>
            <person name="Grigoriev I.V."/>
            <person name="Rokhsar D.S."/>
            <person name="Boore J.L."/>
        </authorList>
    </citation>
    <scope>NUCLEOTIDE SEQUENCE [LARGE SCALE GENOMIC DNA]</scope>
    <source>
        <strain evidence="3">Pr102</strain>
    </source>
</reference>
<dbReference type="VEuPathDB" id="FungiDB:KRP23_13125"/>
<dbReference type="EnsemblProtists" id="Phyra96236">
    <property type="protein sequence ID" value="Phyra96236"/>
    <property type="gene ID" value="Phyra96236"/>
</dbReference>
<dbReference type="AlphaFoldDB" id="H3HDK9"/>